<feature type="compositionally biased region" description="Polar residues" evidence="1">
    <location>
        <begin position="67"/>
        <end position="85"/>
    </location>
</feature>
<sequence length="211" mass="23429">MSVQLPTAAFSVGLSSNTVTMATESRIDMSLEEIIESRRKTEAKKSKDKSDDKKSKHTPRAPIKSKTVGNKSKPTTAQNTGGRNQVNRKAKTAARRGISKTYKPNSADVEREVYRQQRRAPGARPNQNTQSETGQRRRRQPPPANQNGKTEADRKVKKRNAAPPPKKAVNAAIKAMSNAGYKVPNGMKMVISFAPEEKAKRHNVNQNRNRN</sequence>
<name>A0A7S2W4X4_9STRA</name>
<feature type="compositionally biased region" description="Basic residues" evidence="1">
    <location>
        <begin position="86"/>
        <end position="98"/>
    </location>
</feature>
<accession>A0A7S2W4X4</accession>
<protein>
    <submittedName>
        <fullName evidence="2">Uncharacterized protein</fullName>
    </submittedName>
</protein>
<evidence type="ECO:0000256" key="1">
    <source>
        <dbReference type="SAM" id="MobiDB-lite"/>
    </source>
</evidence>
<dbReference type="AlphaFoldDB" id="A0A7S2W4X4"/>
<gene>
    <name evidence="2" type="ORF">EANT1437_LOCUS6045</name>
</gene>
<organism evidence="2">
    <name type="scientific">Eucampia antarctica</name>
    <dbReference type="NCBI Taxonomy" id="49252"/>
    <lineage>
        <taxon>Eukaryota</taxon>
        <taxon>Sar</taxon>
        <taxon>Stramenopiles</taxon>
        <taxon>Ochrophyta</taxon>
        <taxon>Bacillariophyta</taxon>
        <taxon>Mediophyceae</taxon>
        <taxon>Biddulphiophycidae</taxon>
        <taxon>Hemiaulales</taxon>
        <taxon>Hemiaulaceae</taxon>
        <taxon>Eucampia</taxon>
    </lineage>
</organism>
<evidence type="ECO:0000313" key="2">
    <source>
        <dbReference type="EMBL" id="CAD9667701.1"/>
    </source>
</evidence>
<feature type="compositionally biased region" description="Basic and acidic residues" evidence="1">
    <location>
        <begin position="37"/>
        <end position="54"/>
    </location>
</feature>
<feature type="region of interest" description="Disordered" evidence="1">
    <location>
        <begin position="37"/>
        <end position="169"/>
    </location>
</feature>
<dbReference type="EMBL" id="HBHI01011770">
    <property type="protein sequence ID" value="CAD9667701.1"/>
    <property type="molecule type" value="Transcribed_RNA"/>
</dbReference>
<reference evidence="2" key="1">
    <citation type="submission" date="2021-01" db="EMBL/GenBank/DDBJ databases">
        <authorList>
            <person name="Corre E."/>
            <person name="Pelletier E."/>
            <person name="Niang G."/>
            <person name="Scheremetjew M."/>
            <person name="Finn R."/>
            <person name="Kale V."/>
            <person name="Holt S."/>
            <person name="Cochrane G."/>
            <person name="Meng A."/>
            <person name="Brown T."/>
            <person name="Cohen L."/>
        </authorList>
    </citation>
    <scope>NUCLEOTIDE SEQUENCE</scope>
    <source>
        <strain evidence="2">CCMP1452</strain>
    </source>
</reference>
<proteinExistence type="predicted"/>